<evidence type="ECO:0000313" key="1">
    <source>
        <dbReference type="EMBL" id="ACD90954.1"/>
    </source>
</evidence>
<gene>
    <name evidence="1" type="ordered locus">Clim_1922</name>
</gene>
<sequence>MGRRKETGRGIGYWEEGKWRVGGEAMKKVGASADNLRWLFGSLEWGLLG</sequence>
<accession>B3EFJ2</accession>
<evidence type="ECO:0000313" key="2">
    <source>
        <dbReference type="Proteomes" id="UP000008841"/>
    </source>
</evidence>
<dbReference type="AlphaFoldDB" id="B3EFJ2"/>
<organism evidence="1 2">
    <name type="scientific">Chlorobium limicola (strain DSM 245 / NBRC 103803 / 6330)</name>
    <dbReference type="NCBI Taxonomy" id="290315"/>
    <lineage>
        <taxon>Bacteria</taxon>
        <taxon>Pseudomonadati</taxon>
        <taxon>Chlorobiota</taxon>
        <taxon>Chlorobiia</taxon>
        <taxon>Chlorobiales</taxon>
        <taxon>Chlorobiaceae</taxon>
        <taxon>Chlorobium/Pelodictyon group</taxon>
        <taxon>Chlorobium</taxon>
    </lineage>
</organism>
<dbReference type="Proteomes" id="UP000008841">
    <property type="component" value="Chromosome"/>
</dbReference>
<dbReference type="KEGG" id="cli:Clim_1922"/>
<name>B3EFJ2_CHLL2</name>
<reference evidence="1 2" key="1">
    <citation type="submission" date="2008-05" db="EMBL/GenBank/DDBJ databases">
        <title>Complete sequence of Chlorobium limicola DSM 245.</title>
        <authorList>
            <consortium name="US DOE Joint Genome Institute"/>
            <person name="Lucas S."/>
            <person name="Copeland A."/>
            <person name="Lapidus A."/>
            <person name="Glavina del Rio T."/>
            <person name="Dalin E."/>
            <person name="Tice H."/>
            <person name="Bruce D."/>
            <person name="Goodwin L."/>
            <person name="Pitluck S."/>
            <person name="Schmutz J."/>
            <person name="Larimer F."/>
            <person name="Land M."/>
            <person name="Hauser L."/>
            <person name="Kyrpides N."/>
            <person name="Ovchinnikova G."/>
            <person name="Zhao F."/>
            <person name="Li T."/>
            <person name="Liu Z."/>
            <person name="Overmann J."/>
            <person name="Bryant D.A."/>
            <person name="Richardson P."/>
        </authorList>
    </citation>
    <scope>NUCLEOTIDE SEQUENCE [LARGE SCALE GENOMIC DNA]</scope>
    <source>
        <strain evidence="2">DSM 245 / NBRC 103803 / 6330</strain>
    </source>
</reference>
<dbReference type="EMBL" id="CP001097">
    <property type="protein sequence ID" value="ACD90954.1"/>
    <property type="molecule type" value="Genomic_DNA"/>
</dbReference>
<protein>
    <submittedName>
        <fullName evidence="1">Uncharacterized protein</fullName>
    </submittedName>
</protein>
<proteinExistence type="predicted"/>
<dbReference type="HOGENOM" id="CLU_3133774_0_0_10"/>